<dbReference type="Pfam" id="PF12079">
    <property type="entry name" value="DUF3558"/>
    <property type="match status" value="1"/>
</dbReference>
<name>A0A318LZE8_9PSEU</name>
<protein>
    <recommendedName>
        <fullName evidence="5">DUF3558 domain-containing protein</fullName>
    </recommendedName>
</protein>
<sequence>MRRWPKIAFVVATAAALAACSGKEPGDASPSTRGSAPSASASSSTSSPADAPEVRNPLNISAFTESPCDTISSAQIEEYFGPGIQPEARPDGPNGPECAWFTESDNVRAGIVVTFPELSSKGLSALYAHRSEYAFFEELDLIADGYPAVAYDGVDSRDQGECAVRVGTSNDATVDINIYLSQRAIGNVDPCEAAEEVATAVIGNIQARS</sequence>
<evidence type="ECO:0000313" key="4">
    <source>
        <dbReference type="Proteomes" id="UP000247892"/>
    </source>
</evidence>
<gene>
    <name evidence="3" type="ORF">BA062_04200</name>
</gene>
<feature type="chain" id="PRO_5038598500" description="DUF3558 domain-containing protein" evidence="2">
    <location>
        <begin position="19"/>
        <end position="209"/>
    </location>
</feature>
<proteinExistence type="predicted"/>
<dbReference type="InterPro" id="IPR024520">
    <property type="entry name" value="DUF3558"/>
</dbReference>
<keyword evidence="4" id="KW-1185">Reference proteome</keyword>
<reference evidence="3 4" key="1">
    <citation type="submission" date="2016-07" db="EMBL/GenBank/DDBJ databases">
        <title>Draft genome sequence of Prauserella sp. YIM 121212, isolated from alkaline soil.</title>
        <authorList>
            <person name="Ruckert C."/>
            <person name="Albersmeier A."/>
            <person name="Jiang C.-L."/>
            <person name="Jiang Y."/>
            <person name="Kalinowski J."/>
            <person name="Schneider O."/>
            <person name="Winkler A."/>
            <person name="Zotchev S.B."/>
        </authorList>
    </citation>
    <scope>NUCLEOTIDE SEQUENCE [LARGE SCALE GENOMIC DNA]</scope>
    <source>
        <strain evidence="3 4">YIM 121212</strain>
    </source>
</reference>
<evidence type="ECO:0000256" key="2">
    <source>
        <dbReference type="SAM" id="SignalP"/>
    </source>
</evidence>
<evidence type="ECO:0008006" key="5">
    <source>
        <dbReference type="Google" id="ProtNLM"/>
    </source>
</evidence>
<evidence type="ECO:0000313" key="3">
    <source>
        <dbReference type="EMBL" id="PXY37819.1"/>
    </source>
</evidence>
<accession>A0A318LZE8</accession>
<feature type="signal peptide" evidence="2">
    <location>
        <begin position="1"/>
        <end position="18"/>
    </location>
</feature>
<dbReference type="RefSeq" id="WP_110334694.1">
    <property type="nucleotide sequence ID" value="NZ_MASU01000002.1"/>
</dbReference>
<dbReference type="OrthoDB" id="3678908at2"/>
<dbReference type="Proteomes" id="UP000247892">
    <property type="component" value="Unassembled WGS sequence"/>
</dbReference>
<dbReference type="AlphaFoldDB" id="A0A318LZE8"/>
<keyword evidence="2" id="KW-0732">Signal</keyword>
<dbReference type="EMBL" id="MASU01000002">
    <property type="protein sequence ID" value="PXY37819.1"/>
    <property type="molecule type" value="Genomic_DNA"/>
</dbReference>
<feature type="compositionally biased region" description="Low complexity" evidence="1">
    <location>
        <begin position="28"/>
        <end position="51"/>
    </location>
</feature>
<feature type="region of interest" description="Disordered" evidence="1">
    <location>
        <begin position="20"/>
        <end position="54"/>
    </location>
</feature>
<dbReference type="PROSITE" id="PS51257">
    <property type="entry name" value="PROKAR_LIPOPROTEIN"/>
    <property type="match status" value="1"/>
</dbReference>
<organism evidence="3 4">
    <name type="scientific">Prauserella flavalba</name>
    <dbReference type="NCBI Taxonomy" id="1477506"/>
    <lineage>
        <taxon>Bacteria</taxon>
        <taxon>Bacillati</taxon>
        <taxon>Actinomycetota</taxon>
        <taxon>Actinomycetes</taxon>
        <taxon>Pseudonocardiales</taxon>
        <taxon>Pseudonocardiaceae</taxon>
        <taxon>Prauserella</taxon>
    </lineage>
</organism>
<comment type="caution">
    <text evidence="3">The sequence shown here is derived from an EMBL/GenBank/DDBJ whole genome shotgun (WGS) entry which is preliminary data.</text>
</comment>
<evidence type="ECO:0000256" key="1">
    <source>
        <dbReference type="SAM" id="MobiDB-lite"/>
    </source>
</evidence>